<evidence type="ECO:0000256" key="7">
    <source>
        <dbReference type="SAM" id="SignalP"/>
    </source>
</evidence>
<dbReference type="SUPFAM" id="SSF49464">
    <property type="entry name" value="Carboxypeptidase regulatory domain-like"/>
    <property type="match status" value="1"/>
</dbReference>
<keyword evidence="4" id="KW-0812">Transmembrane</keyword>
<dbReference type="EMBL" id="FOXQ01000001">
    <property type="protein sequence ID" value="SFP61207.1"/>
    <property type="molecule type" value="Genomic_DNA"/>
</dbReference>
<evidence type="ECO:0000259" key="8">
    <source>
        <dbReference type="Pfam" id="PF07715"/>
    </source>
</evidence>
<accession>A0A1I5RS15</accession>
<dbReference type="PANTHER" id="PTHR30069">
    <property type="entry name" value="TONB-DEPENDENT OUTER MEMBRANE RECEPTOR"/>
    <property type="match status" value="1"/>
</dbReference>
<protein>
    <submittedName>
        <fullName evidence="10">TonB-dependent Receptor Plug Domain</fullName>
    </submittedName>
</protein>
<dbReference type="AlphaFoldDB" id="A0A1I5RS15"/>
<evidence type="ECO:0000313" key="10">
    <source>
        <dbReference type="EMBL" id="SFP61207.1"/>
    </source>
</evidence>
<keyword evidence="2" id="KW-0813">Transport</keyword>
<gene>
    <name evidence="10" type="ORF">SAMN05444277_101385</name>
</gene>
<keyword evidence="7" id="KW-0732">Signal</keyword>
<dbReference type="Gene3D" id="2.60.40.1120">
    <property type="entry name" value="Carboxypeptidase-like, regulatory domain"/>
    <property type="match status" value="1"/>
</dbReference>
<evidence type="ECO:0000256" key="6">
    <source>
        <dbReference type="ARBA" id="ARBA00023237"/>
    </source>
</evidence>
<dbReference type="SUPFAM" id="SSF56935">
    <property type="entry name" value="Porins"/>
    <property type="match status" value="1"/>
</dbReference>
<feature type="domain" description="TonB-dependent transporter Oar-like beta-barrel" evidence="9">
    <location>
        <begin position="239"/>
        <end position="313"/>
    </location>
</feature>
<dbReference type="GO" id="GO:0044718">
    <property type="term" value="P:siderophore transmembrane transport"/>
    <property type="evidence" value="ECO:0007669"/>
    <property type="project" value="TreeGrafter"/>
</dbReference>
<organism evidence="10 11">
    <name type="scientific">Parafilimonas terrae</name>
    <dbReference type="NCBI Taxonomy" id="1465490"/>
    <lineage>
        <taxon>Bacteria</taxon>
        <taxon>Pseudomonadati</taxon>
        <taxon>Bacteroidota</taxon>
        <taxon>Chitinophagia</taxon>
        <taxon>Chitinophagales</taxon>
        <taxon>Chitinophagaceae</taxon>
        <taxon>Parafilimonas</taxon>
    </lineage>
</organism>
<dbReference type="Pfam" id="PF13620">
    <property type="entry name" value="CarboxypepD_reg"/>
    <property type="match status" value="1"/>
</dbReference>
<comment type="subcellular location">
    <subcellularLocation>
        <location evidence="1">Cell outer membrane</location>
        <topology evidence="1">Multi-pass membrane protein</topology>
    </subcellularLocation>
</comment>
<dbReference type="Gene3D" id="2.170.130.10">
    <property type="entry name" value="TonB-dependent receptor, plug domain"/>
    <property type="match status" value="1"/>
</dbReference>
<evidence type="ECO:0000256" key="5">
    <source>
        <dbReference type="ARBA" id="ARBA00023136"/>
    </source>
</evidence>
<dbReference type="RefSeq" id="WP_090653940.1">
    <property type="nucleotide sequence ID" value="NZ_FOXQ01000001.1"/>
</dbReference>
<dbReference type="InterPro" id="IPR012910">
    <property type="entry name" value="Plug_dom"/>
</dbReference>
<evidence type="ECO:0000259" key="9">
    <source>
        <dbReference type="Pfam" id="PF25183"/>
    </source>
</evidence>
<dbReference type="InterPro" id="IPR037066">
    <property type="entry name" value="Plug_dom_sf"/>
</dbReference>
<feature type="signal peptide" evidence="7">
    <location>
        <begin position="1"/>
        <end position="19"/>
    </location>
</feature>
<evidence type="ECO:0000313" key="11">
    <source>
        <dbReference type="Proteomes" id="UP000199031"/>
    </source>
</evidence>
<feature type="domain" description="TonB-dependent receptor plug" evidence="8">
    <location>
        <begin position="134"/>
        <end position="236"/>
    </location>
</feature>
<evidence type="ECO:0000256" key="4">
    <source>
        <dbReference type="ARBA" id="ARBA00022692"/>
    </source>
</evidence>
<keyword evidence="10" id="KW-0675">Receptor</keyword>
<keyword evidence="3" id="KW-1134">Transmembrane beta strand</keyword>
<sequence length="1075" mass="118921">MRKFFQILLVLLFPFFVKAQVTTSNITGTVTSTDNAKLQGATVTATHVPTGTIYKTMVSDKGDYGLFNLRSGGPYTIKVDYVGYTSSDKKDIYLSLGEYLNLDFKLSQQNTTLNDVVVSAYSNQKTGAAGGDETNIGRDKMANLPTVGRNMSDYLRYVPQAKVTADGGISIAGQNNRYNSFYIDGAVNNDAFGLAASGTNGGQAGIAPISIDAIDQFQVVVSPYDASLGNFTGGGINAITKSGTNNEEASVYYFFRNQNLSGKTPGADKADATKLPDFSNKTYGARVGGAIIKNKLFYFANVEWQRDERPQPQIDPYSGAITSAQIQELSNYLQKTYNYNPGSYLDNPEKVQANRVVAKVDWNINDANKLSVSFRHTDGFRNNVSRSSSSTINFYNAGYVMPNKTNSGSIELNSRFSNSNSNRLLLTFTNVKDDRGPLGGAFPRVQIKDGSNNVYLGTEEFSTANLLKQNNYALFDVYKIFKGNHTLSFGTDDELSYSYNIFIRQNYGSYIFNSLDDFYAGNAATYNRSYSLVDPGVTGDAAVNAAAEFNTLRLGLFASDEFKVNNRFTLTFGVRLDNTSFLTTPKEDKFFNDTALSKISQYYDLEGAKSGQISSPKLAINPRVGFTYKIPESGLTIRGGLGTFSGRVPLVWPGGVYNNNGISIAGIRGSNVEFRPDPFDQYTAADFGATVSVPSGEINLISKDFKMNKVFRTSLAVDKTFGKGWRATIEGIYTANINEIKYTRVDILPPTEKSEGADQRNVYALSGSFPQSIGVREDGSTPYTGIYLLSNNDGKKGYSYNISATLNKNWANGFSANVNYVYGRSMILNEGTSSQNSSQWRYMETVNGRNYMGLSRSDFDLGHRVFAYVSKKFTYANKALATTVSLVYNGQSGAPYSFVMANGMVRDYDNSESNDLIYIPKSASEITFVQNGDYTPEQQWQMFNDYIQNDKYLSKHRGEYAERNGARLPFVNIVDLKLQQDFNLKIGGKTYQLQLTYDIFNLTNLINRNWGKQYFMSNDQASILNMKGYVSSTDLTPTFTFTPPTGRDGKVYDLSDGVYNSSRWTSQIGVRLSLF</sequence>
<dbReference type="GO" id="GO:0015344">
    <property type="term" value="F:siderophore uptake transmembrane transporter activity"/>
    <property type="evidence" value="ECO:0007669"/>
    <property type="project" value="TreeGrafter"/>
</dbReference>
<dbReference type="InterPro" id="IPR057601">
    <property type="entry name" value="Oar-like_b-barrel"/>
</dbReference>
<dbReference type="GO" id="GO:0009279">
    <property type="term" value="C:cell outer membrane"/>
    <property type="evidence" value="ECO:0007669"/>
    <property type="project" value="UniProtKB-SubCell"/>
</dbReference>
<evidence type="ECO:0000256" key="3">
    <source>
        <dbReference type="ARBA" id="ARBA00022452"/>
    </source>
</evidence>
<dbReference type="InterPro" id="IPR008969">
    <property type="entry name" value="CarboxyPept-like_regulatory"/>
</dbReference>
<dbReference type="Proteomes" id="UP000199031">
    <property type="component" value="Unassembled WGS sequence"/>
</dbReference>
<keyword evidence="11" id="KW-1185">Reference proteome</keyword>
<name>A0A1I5RS15_9BACT</name>
<dbReference type="Gene3D" id="2.40.170.20">
    <property type="entry name" value="TonB-dependent receptor, beta-barrel domain"/>
    <property type="match status" value="1"/>
</dbReference>
<dbReference type="InterPro" id="IPR036942">
    <property type="entry name" value="Beta-barrel_TonB_sf"/>
</dbReference>
<proteinExistence type="predicted"/>
<dbReference type="STRING" id="1465490.SAMN05444277_101385"/>
<dbReference type="Pfam" id="PF25183">
    <property type="entry name" value="OMP_b-brl_4"/>
    <property type="match status" value="2"/>
</dbReference>
<dbReference type="InterPro" id="IPR039426">
    <property type="entry name" value="TonB-dep_rcpt-like"/>
</dbReference>
<feature type="chain" id="PRO_5011538863" evidence="7">
    <location>
        <begin position="20"/>
        <end position="1075"/>
    </location>
</feature>
<feature type="domain" description="TonB-dependent transporter Oar-like beta-barrel" evidence="9">
    <location>
        <begin position="320"/>
        <end position="1007"/>
    </location>
</feature>
<reference evidence="10 11" key="1">
    <citation type="submission" date="2016-10" db="EMBL/GenBank/DDBJ databases">
        <authorList>
            <person name="de Groot N.N."/>
        </authorList>
    </citation>
    <scope>NUCLEOTIDE SEQUENCE [LARGE SCALE GENOMIC DNA]</scope>
    <source>
        <strain evidence="10 11">DSM 28286</strain>
    </source>
</reference>
<dbReference type="PANTHER" id="PTHR30069:SF46">
    <property type="entry name" value="OAR PROTEIN"/>
    <property type="match status" value="1"/>
</dbReference>
<dbReference type="OrthoDB" id="9768147at2"/>
<evidence type="ECO:0000256" key="2">
    <source>
        <dbReference type="ARBA" id="ARBA00022448"/>
    </source>
</evidence>
<evidence type="ECO:0000256" key="1">
    <source>
        <dbReference type="ARBA" id="ARBA00004571"/>
    </source>
</evidence>
<dbReference type="Pfam" id="PF07715">
    <property type="entry name" value="Plug"/>
    <property type="match status" value="1"/>
</dbReference>
<keyword evidence="5" id="KW-0472">Membrane</keyword>
<keyword evidence="6" id="KW-0998">Cell outer membrane</keyword>